<dbReference type="EMBL" id="KT007001">
    <property type="protein sequence ID" value="AKQ02603.1"/>
    <property type="molecule type" value="Genomic_DNA"/>
</dbReference>
<name>A0A0H4T4L5_9BACT</name>
<evidence type="ECO:0000313" key="1">
    <source>
        <dbReference type="EMBL" id="AKQ02603.1"/>
    </source>
</evidence>
<sequence length="70" mass="8097">MTISLQEKKIEKAVERGVLKALHKASLDRQLSQALEDIREGRMSQVFSSAKDFVQALHKDVKQLRSKRKY</sequence>
<accession>A0A0H4T4L5</accession>
<reference evidence="1" key="1">
    <citation type="journal article" date="2015" name="ISME J.">
        <title>Aquifer environment selects for microbial species cohorts in sediment and groundwater.</title>
        <authorList>
            <person name="Hug L.A."/>
            <person name="Thomas B.C."/>
            <person name="Brown C.T."/>
            <person name="Frischkorn K.R."/>
            <person name="Williams K.H."/>
            <person name="Tringe S.G."/>
            <person name="Banfield J.F."/>
        </authorList>
    </citation>
    <scope>NUCLEOTIDE SEQUENCE</scope>
</reference>
<dbReference type="AlphaFoldDB" id="A0A0H4T4L5"/>
<proteinExistence type="predicted"/>
<protein>
    <submittedName>
        <fullName evidence="1">Uncharacterized protein</fullName>
    </submittedName>
</protein>
<organism evidence="1">
    <name type="scientific">uncultured Parcubacteria bacterium Rifle_16ft_4_minimus_37658</name>
    <dbReference type="NCBI Taxonomy" id="1665141"/>
    <lineage>
        <taxon>Bacteria</taxon>
        <taxon>Candidatus Parcubacteria</taxon>
        <taxon>environmental samples</taxon>
    </lineage>
</organism>